<evidence type="ECO:0000313" key="2">
    <source>
        <dbReference type="Proteomes" id="UP000095751"/>
    </source>
</evidence>
<keyword evidence="2" id="KW-1185">Reference proteome</keyword>
<organism evidence="1 2">
    <name type="scientific">Fragilariopsis cylindrus CCMP1102</name>
    <dbReference type="NCBI Taxonomy" id="635003"/>
    <lineage>
        <taxon>Eukaryota</taxon>
        <taxon>Sar</taxon>
        <taxon>Stramenopiles</taxon>
        <taxon>Ochrophyta</taxon>
        <taxon>Bacillariophyta</taxon>
        <taxon>Bacillariophyceae</taxon>
        <taxon>Bacillariophycidae</taxon>
        <taxon>Bacillariales</taxon>
        <taxon>Bacillariaceae</taxon>
        <taxon>Fragilariopsis</taxon>
    </lineage>
</organism>
<dbReference type="KEGG" id="fcy:FRACYDRAFT_236406"/>
<name>A0A1E7FQ91_9STRA</name>
<dbReference type="EMBL" id="KV784355">
    <property type="protein sequence ID" value="OEU20332.1"/>
    <property type="molecule type" value="Genomic_DNA"/>
</dbReference>
<gene>
    <name evidence="1" type="ORF">FRACYDRAFT_236406</name>
</gene>
<dbReference type="InParanoid" id="A0A1E7FQ91"/>
<reference evidence="1 2" key="1">
    <citation type="submission" date="2016-09" db="EMBL/GenBank/DDBJ databases">
        <title>Extensive genetic diversity and differential bi-allelic expression allows diatom success in the polar Southern Ocean.</title>
        <authorList>
            <consortium name="DOE Joint Genome Institute"/>
            <person name="Mock T."/>
            <person name="Otillar R.P."/>
            <person name="Strauss J."/>
            <person name="Dupont C."/>
            <person name="Frickenhaus S."/>
            <person name="Maumus F."/>
            <person name="Mcmullan M."/>
            <person name="Sanges R."/>
            <person name="Schmutz J."/>
            <person name="Toseland A."/>
            <person name="Valas R."/>
            <person name="Veluchamy A."/>
            <person name="Ward B.J."/>
            <person name="Allen A."/>
            <person name="Barry K."/>
            <person name="Falciatore A."/>
            <person name="Ferrante M."/>
            <person name="Fortunato A.E."/>
            <person name="Gloeckner G."/>
            <person name="Gruber A."/>
            <person name="Hipkin R."/>
            <person name="Janech M."/>
            <person name="Kroth P."/>
            <person name="Leese F."/>
            <person name="Lindquist E."/>
            <person name="Lyon B.R."/>
            <person name="Martin J."/>
            <person name="Mayer C."/>
            <person name="Parker M."/>
            <person name="Quesneville H."/>
            <person name="Raymond J."/>
            <person name="Uhlig C."/>
            <person name="Valentin K.U."/>
            <person name="Worden A.Z."/>
            <person name="Armbrust E.V."/>
            <person name="Bowler C."/>
            <person name="Green B."/>
            <person name="Moulton V."/>
            <person name="Van Oosterhout C."/>
            <person name="Grigoriev I."/>
        </authorList>
    </citation>
    <scope>NUCLEOTIDE SEQUENCE [LARGE SCALE GENOMIC DNA]</scope>
    <source>
        <strain evidence="1 2">CCMP1102</strain>
    </source>
</reference>
<proteinExistence type="predicted"/>
<accession>A0A1E7FQ91</accession>
<protein>
    <submittedName>
        <fullName evidence="1">Uncharacterized protein</fullName>
    </submittedName>
</protein>
<evidence type="ECO:0000313" key="1">
    <source>
        <dbReference type="EMBL" id="OEU20332.1"/>
    </source>
</evidence>
<dbReference type="Proteomes" id="UP000095751">
    <property type="component" value="Unassembled WGS sequence"/>
</dbReference>
<dbReference type="AlphaFoldDB" id="A0A1E7FQ91"/>
<sequence length="230" mass="26128">MIWIKTTLDGTVANQPAYEHFRTDYNCAKNLTYLVKTDPFFASALTNTHSGFELRSFDRKYPDAKDEIASLFRNLLSNLDSPGHRVNISFDSDMEITSYRVYDVVTGSRIFQFGGEKYKKIDDWASSAVYKTFLYAEAVHATIHVFHYLSNSAFQYQVLMHTNGENLKRYNAIITGVNGFGAEPSPTMTVLSDLMNQWSQSSTASSWVDGMMNISRKDMKSKATRKVSQI</sequence>